<protein>
    <submittedName>
        <fullName evidence="3">Uncharacterized protein YndB with AHSA1/START domain</fullName>
    </submittedName>
</protein>
<reference evidence="3 4" key="1">
    <citation type="submission" date="2020-10" db="EMBL/GenBank/DDBJ databases">
        <title>Sequencing the genomes of 1000 actinobacteria strains.</title>
        <authorList>
            <person name="Klenk H.-P."/>
        </authorList>
    </citation>
    <scope>NUCLEOTIDE SEQUENCE [LARGE SCALE GENOMIC DNA]</scope>
    <source>
        <strain evidence="3 4">DSM 43173</strain>
    </source>
</reference>
<dbReference type="RefSeq" id="WP_192789772.1">
    <property type="nucleotide sequence ID" value="NZ_JADBEK010000001.1"/>
</dbReference>
<keyword evidence="4" id="KW-1185">Reference proteome</keyword>
<sequence>MAGDTLTLTKIPDVRTAMLIRRPPAEVFRAFADPEVTTRFWFTRSTGRMTPSARLRWTWEMYGVSTEVLVMEVEEGRRLLFQWNDDHPLTVEFRFTPYGQDATFVEVTESGLAGSGDEVVAHVGGSTGGFTIVLCAAKALLEQNVDLNAVRDRHPTGL</sequence>
<name>A0ABR9MA45_9ACTN</name>
<evidence type="ECO:0000313" key="3">
    <source>
        <dbReference type="EMBL" id="MBE1589788.1"/>
    </source>
</evidence>
<evidence type="ECO:0000259" key="2">
    <source>
        <dbReference type="Pfam" id="PF08327"/>
    </source>
</evidence>
<dbReference type="Proteomes" id="UP000633509">
    <property type="component" value="Unassembled WGS sequence"/>
</dbReference>
<dbReference type="CDD" id="cd08901">
    <property type="entry name" value="SRPBCC_CalC_Aha1-like_8"/>
    <property type="match status" value="1"/>
</dbReference>
<dbReference type="InterPro" id="IPR023393">
    <property type="entry name" value="START-like_dom_sf"/>
</dbReference>
<dbReference type="SUPFAM" id="SSF55961">
    <property type="entry name" value="Bet v1-like"/>
    <property type="match status" value="1"/>
</dbReference>
<dbReference type="Gene3D" id="3.30.530.20">
    <property type="match status" value="1"/>
</dbReference>
<dbReference type="InterPro" id="IPR013538">
    <property type="entry name" value="ASHA1/2-like_C"/>
</dbReference>
<feature type="domain" description="Activator of Hsp90 ATPase homologue 1/2-like C-terminal" evidence="2">
    <location>
        <begin position="23"/>
        <end position="121"/>
    </location>
</feature>
<gene>
    <name evidence="3" type="ORF">H4W80_008046</name>
</gene>
<accession>A0ABR9MA45</accession>
<comment type="similarity">
    <text evidence="1">Belongs to the AHA1 family.</text>
</comment>
<comment type="caution">
    <text evidence="3">The sequence shown here is derived from an EMBL/GenBank/DDBJ whole genome shotgun (WGS) entry which is preliminary data.</text>
</comment>
<organism evidence="3 4">
    <name type="scientific">Nonomuraea angiospora</name>
    <dbReference type="NCBI Taxonomy" id="46172"/>
    <lineage>
        <taxon>Bacteria</taxon>
        <taxon>Bacillati</taxon>
        <taxon>Actinomycetota</taxon>
        <taxon>Actinomycetes</taxon>
        <taxon>Streptosporangiales</taxon>
        <taxon>Streptosporangiaceae</taxon>
        <taxon>Nonomuraea</taxon>
    </lineage>
</organism>
<dbReference type="Pfam" id="PF08327">
    <property type="entry name" value="AHSA1"/>
    <property type="match status" value="1"/>
</dbReference>
<dbReference type="EMBL" id="JADBEK010000001">
    <property type="protein sequence ID" value="MBE1589788.1"/>
    <property type="molecule type" value="Genomic_DNA"/>
</dbReference>
<evidence type="ECO:0000313" key="4">
    <source>
        <dbReference type="Proteomes" id="UP000633509"/>
    </source>
</evidence>
<evidence type="ECO:0000256" key="1">
    <source>
        <dbReference type="ARBA" id="ARBA00006817"/>
    </source>
</evidence>
<proteinExistence type="inferred from homology"/>